<dbReference type="PATRIC" id="fig|1339314.3.peg.3728"/>
<proteinExistence type="predicted"/>
<evidence type="ECO:0000313" key="2">
    <source>
        <dbReference type="Proteomes" id="UP000020938"/>
    </source>
</evidence>
<dbReference type="AlphaFoldDB" id="A0A016AL52"/>
<sequence length="89" mass="10329">MVFPTKRLKGASQEGKELKPKNEMIMRVRRMTIEQDMGAGLSHFPNFHKTGSVRGMRKLYYGSKYLLVHCGNYIYNVSSEAQIYYQATF</sequence>
<accession>A0A016AL52</accession>
<protein>
    <submittedName>
        <fullName evidence="1">Uncharacterized protein</fullName>
    </submittedName>
</protein>
<name>A0A016AL52_BACFG</name>
<gene>
    <name evidence="1" type="ORF">M123_3577</name>
</gene>
<reference evidence="1 2" key="1">
    <citation type="submission" date="2014-02" db="EMBL/GenBank/DDBJ databases">
        <authorList>
            <person name="Sears C."/>
            <person name="Carroll K."/>
            <person name="Sack B.R."/>
            <person name="Qadri F."/>
            <person name="Myers L.L."/>
            <person name="Chung G.-T."/>
            <person name="Escheverria P."/>
            <person name="Fraser C.M."/>
            <person name="Sadzewicz L."/>
            <person name="Shefchek K.A."/>
            <person name="Tallon L."/>
            <person name="Das S.P."/>
            <person name="Daugherty S."/>
            <person name="Mongodin E.F."/>
        </authorList>
    </citation>
    <scope>NUCLEOTIDE SEQUENCE [LARGE SCALE GENOMIC DNA]</scope>
    <source>
        <strain evidence="1 2">3976T8</strain>
    </source>
</reference>
<evidence type="ECO:0000313" key="1">
    <source>
        <dbReference type="EMBL" id="EXZ72100.1"/>
    </source>
</evidence>
<dbReference type="EMBL" id="JGDS01000062">
    <property type="protein sequence ID" value="EXZ72100.1"/>
    <property type="molecule type" value="Genomic_DNA"/>
</dbReference>
<organism evidence="1 2">
    <name type="scientific">Bacteroides fragilis str. 3976T8</name>
    <dbReference type="NCBI Taxonomy" id="1339314"/>
    <lineage>
        <taxon>Bacteria</taxon>
        <taxon>Pseudomonadati</taxon>
        <taxon>Bacteroidota</taxon>
        <taxon>Bacteroidia</taxon>
        <taxon>Bacteroidales</taxon>
        <taxon>Bacteroidaceae</taxon>
        <taxon>Bacteroides</taxon>
    </lineage>
</organism>
<comment type="caution">
    <text evidence="1">The sequence shown here is derived from an EMBL/GenBank/DDBJ whole genome shotgun (WGS) entry which is preliminary data.</text>
</comment>
<dbReference type="Proteomes" id="UP000020938">
    <property type="component" value="Unassembled WGS sequence"/>
</dbReference>